<dbReference type="RefSeq" id="YP_009010277.1">
    <property type="nucleotide sequence ID" value="NC_023610.1"/>
</dbReference>
<feature type="region of interest" description="Disordered" evidence="1">
    <location>
        <begin position="267"/>
        <end position="290"/>
    </location>
</feature>
<keyword evidence="3" id="KW-1185">Reference proteome</keyword>
<sequence>MEITQMGRISSGLRGYGSQVSNEGWPEVSNEEAELIVEEQANDLAAADAELDEVYRLQDVADKTEETADYIEQGINQKEDGATEGEVALAEQVADLATAGSDESAETVMPAVESYIGSKVSTEGFREVVRNIIETIKRMIKKIIERLKSFWRKMTSRLSALKRSAEDLKKRAGGMTGKHSKEKKFEVSGSVARLISYADKPVKNGAELVSGLRDINGALNALATKYCPEVAKIGEKLADSLNSFDPEDAKDGLKKLNGHIHTMFKNMSKDADADKSSSDSRFSSKDTKLTESDPILGGKTIFCSTWSGSVDGDSRDFARRLQSSTVFMADTKKDQKDPEEASLDVLTPAQVVDIAEEVIRGCETMKRYTEGKGLKDMEKAGENVRKAADKIGSRKVDEDKVNQENQSCTRLAVQYGSSYVTWTKEPYTAFTAHSCAVFRAAMAAGSKALSQYEA</sequence>
<evidence type="ECO:0008006" key="4">
    <source>
        <dbReference type="Google" id="ProtNLM"/>
    </source>
</evidence>
<feature type="region of interest" description="Disordered" evidence="1">
    <location>
        <begin position="1"/>
        <end position="27"/>
    </location>
</feature>
<evidence type="ECO:0000313" key="3">
    <source>
        <dbReference type="Proteomes" id="UP000204235"/>
    </source>
</evidence>
<dbReference type="Pfam" id="PF12699">
    <property type="entry name" value="phiKZ_IP"/>
    <property type="match status" value="1"/>
</dbReference>
<dbReference type="InterPro" id="IPR024413">
    <property type="entry name" value="Phage_phiKZ_Orf92_int-head"/>
</dbReference>
<protein>
    <recommendedName>
        <fullName evidence="4">Virion structural protein</fullName>
    </recommendedName>
</protein>
<reference evidence="2 3" key="1">
    <citation type="journal article" date="2014" name="FEMS Microbiol. Lett.">
        <title>The genome of the Erwinia amylovora phage PhiEaH1 reveals greater diversity and broadens the applicability of phages for the treatment of fire blight.</title>
        <authorList>
            <person name="Meczker K."/>
            <person name="Domotor D."/>
            <person name="Vass J."/>
            <person name="Rakhely G."/>
            <person name="Schneider G."/>
            <person name="Kovacs T."/>
        </authorList>
    </citation>
    <scope>NUCLEOTIDE SEQUENCE [LARGE SCALE GENOMIC DNA]</scope>
</reference>
<accession>W8CZQ6</accession>
<dbReference type="EMBL" id="KF623294">
    <property type="protein sequence ID" value="AGX01946.1"/>
    <property type="molecule type" value="Genomic_DNA"/>
</dbReference>
<dbReference type="GeneID" id="18501113"/>
<proteinExistence type="predicted"/>
<organism evidence="2 3">
    <name type="scientific">Erwinia phage PhiEaH1</name>
    <dbReference type="NCBI Taxonomy" id="1401669"/>
    <lineage>
        <taxon>Viruses</taxon>
        <taxon>Duplodnaviria</taxon>
        <taxon>Heunggongvirae</taxon>
        <taxon>Uroviricota</taxon>
        <taxon>Caudoviricetes</taxon>
        <taxon>Chimalliviridae</taxon>
        <taxon>Iapetusvirus</taxon>
        <taxon>Iapetusvirus EaH1</taxon>
    </lineage>
</organism>
<evidence type="ECO:0000313" key="2">
    <source>
        <dbReference type="EMBL" id="AGX01946.1"/>
    </source>
</evidence>
<dbReference type="Proteomes" id="UP000204235">
    <property type="component" value="Segment"/>
</dbReference>
<dbReference type="KEGG" id="vg:18501113"/>
<evidence type="ECO:0000256" key="1">
    <source>
        <dbReference type="SAM" id="MobiDB-lite"/>
    </source>
</evidence>
<name>W8CZQ6_9CAUD</name>